<gene>
    <name evidence="2" type="ORF">ACFQ1S_21085</name>
</gene>
<dbReference type="PANTHER" id="PTHR46696">
    <property type="entry name" value="P450, PUTATIVE (EUROFUNG)-RELATED"/>
    <property type="match status" value="1"/>
</dbReference>
<dbReference type="SUPFAM" id="SSF48264">
    <property type="entry name" value="Cytochrome P450"/>
    <property type="match status" value="1"/>
</dbReference>
<dbReference type="InterPro" id="IPR001128">
    <property type="entry name" value="Cyt_P450"/>
</dbReference>
<evidence type="ECO:0000313" key="3">
    <source>
        <dbReference type="Proteomes" id="UP001597045"/>
    </source>
</evidence>
<protein>
    <submittedName>
        <fullName evidence="2">Cytochrome P450</fullName>
    </submittedName>
</protein>
<sequence>MICELLGVPFEDQERFLKDSTAIFDLETSREEMMAAVGSFWAYLTELIQRRRAEPTDDLISGLVSGGELNDAELTGTCMTLLIGGYESTATTFSLGTYALLNRPEQLAALRADDSLMDTAVDELLRYLSVLQHGTERTPLEDAEMDGVVMRAGQTALIPTAYYTGTTFKRAAREPLGNVLHIDRW</sequence>
<reference evidence="3" key="1">
    <citation type="journal article" date="2019" name="Int. J. Syst. Evol. Microbiol.">
        <title>The Global Catalogue of Microorganisms (GCM) 10K type strain sequencing project: providing services to taxonomists for standard genome sequencing and annotation.</title>
        <authorList>
            <consortium name="The Broad Institute Genomics Platform"/>
            <consortium name="The Broad Institute Genome Sequencing Center for Infectious Disease"/>
            <person name="Wu L."/>
            <person name="Ma J."/>
        </authorList>
    </citation>
    <scope>NUCLEOTIDE SEQUENCE [LARGE SCALE GENOMIC DNA]</scope>
    <source>
        <strain evidence="3">JCM 31486</strain>
    </source>
</reference>
<proteinExistence type="inferred from homology"/>
<dbReference type="EMBL" id="JBHTIS010001280">
    <property type="protein sequence ID" value="MFD1047852.1"/>
    <property type="molecule type" value="Genomic_DNA"/>
</dbReference>
<accession>A0ABW3MBC8</accession>
<comment type="caution">
    <text evidence="2">The sequence shown here is derived from an EMBL/GenBank/DDBJ whole genome shotgun (WGS) entry which is preliminary data.</text>
</comment>
<dbReference type="PANTHER" id="PTHR46696:SF4">
    <property type="entry name" value="BIOTIN BIOSYNTHESIS CYTOCHROME P450"/>
    <property type="match status" value="1"/>
</dbReference>
<dbReference type="Gene3D" id="1.10.630.10">
    <property type="entry name" value="Cytochrome P450"/>
    <property type="match status" value="1"/>
</dbReference>
<dbReference type="InterPro" id="IPR002397">
    <property type="entry name" value="Cyt_P450_B"/>
</dbReference>
<organism evidence="2 3">
    <name type="scientific">Kibdelosporangium lantanae</name>
    <dbReference type="NCBI Taxonomy" id="1497396"/>
    <lineage>
        <taxon>Bacteria</taxon>
        <taxon>Bacillati</taxon>
        <taxon>Actinomycetota</taxon>
        <taxon>Actinomycetes</taxon>
        <taxon>Pseudonocardiales</taxon>
        <taxon>Pseudonocardiaceae</taxon>
        <taxon>Kibdelosporangium</taxon>
    </lineage>
</organism>
<dbReference type="InterPro" id="IPR036396">
    <property type="entry name" value="Cyt_P450_sf"/>
</dbReference>
<name>A0ABW3MBC8_9PSEU</name>
<keyword evidence="3" id="KW-1185">Reference proteome</keyword>
<dbReference type="PRINTS" id="PR00359">
    <property type="entry name" value="BP450"/>
</dbReference>
<evidence type="ECO:0000256" key="1">
    <source>
        <dbReference type="ARBA" id="ARBA00010617"/>
    </source>
</evidence>
<dbReference type="Proteomes" id="UP001597045">
    <property type="component" value="Unassembled WGS sequence"/>
</dbReference>
<dbReference type="Pfam" id="PF00067">
    <property type="entry name" value="p450"/>
    <property type="match status" value="1"/>
</dbReference>
<comment type="similarity">
    <text evidence="1">Belongs to the cytochrome P450 family.</text>
</comment>
<evidence type="ECO:0000313" key="2">
    <source>
        <dbReference type="EMBL" id="MFD1047852.1"/>
    </source>
</evidence>